<protein>
    <submittedName>
        <fullName evidence="2">Uncharacterized protein</fullName>
    </submittedName>
</protein>
<keyword evidence="1" id="KW-1185">Reference proteome</keyword>
<dbReference type="WBParaSite" id="jg8741">
    <property type="protein sequence ID" value="jg8741"/>
    <property type="gene ID" value="jg8741"/>
</dbReference>
<dbReference type="Proteomes" id="UP000887574">
    <property type="component" value="Unplaced"/>
</dbReference>
<sequence>MQKRLDDIVLGMQKVAEDINTNPRNSKYLDANKLMKAFDTPENGESDAGVNNEELVKLHCVHSIAIAKVQPTPGLTIRSMSSTEVWVLLYYLYRTTFVYTMINSRSIKDYTLAVTILDKIVPIIKSNVESKKSVLKDHPLNTRPKMSTDLGISILDAKKRRKRSATRQRPAFIFDDQYAENRSECIRQRKPTYISFQKKNKDLDKTDHDYLFPMLKKMSIRSGYVLESYFEKDAHNNDNAAFKKEQAQNNHQIWVLLWNLYVAAINSMMDYRKVWDFAEAVRHSEAVRVALEQYFDSEPRSIFHKQDIFKAVPIHFDGLTEKHKGWGLLALHKADWEKAGEEVEGGINAERDVFFENGVFNKPPKQRIAHTHVSPLQGQNDLSNMFSEIFSRGTPQQKAVATSVLDKLEVISNQLMDLKKSMPGNYYSGNKKISTADGMANFISLDDK</sequence>
<dbReference type="AlphaFoldDB" id="A0A915ETA6"/>
<evidence type="ECO:0000313" key="2">
    <source>
        <dbReference type="WBParaSite" id="jg8741"/>
    </source>
</evidence>
<evidence type="ECO:0000313" key="1">
    <source>
        <dbReference type="Proteomes" id="UP000887574"/>
    </source>
</evidence>
<proteinExistence type="predicted"/>
<name>A0A915ETA6_9BILA</name>
<accession>A0A915ETA6</accession>
<reference evidence="2" key="1">
    <citation type="submission" date="2022-11" db="UniProtKB">
        <authorList>
            <consortium name="WormBaseParasite"/>
        </authorList>
    </citation>
    <scope>IDENTIFICATION</scope>
</reference>
<organism evidence="1 2">
    <name type="scientific">Ditylenchus dipsaci</name>
    <dbReference type="NCBI Taxonomy" id="166011"/>
    <lineage>
        <taxon>Eukaryota</taxon>
        <taxon>Metazoa</taxon>
        <taxon>Ecdysozoa</taxon>
        <taxon>Nematoda</taxon>
        <taxon>Chromadorea</taxon>
        <taxon>Rhabditida</taxon>
        <taxon>Tylenchina</taxon>
        <taxon>Tylenchomorpha</taxon>
        <taxon>Sphaerularioidea</taxon>
        <taxon>Anguinidae</taxon>
        <taxon>Anguininae</taxon>
        <taxon>Ditylenchus</taxon>
    </lineage>
</organism>